<dbReference type="PANTHER" id="PTHR15715:SF37">
    <property type="entry name" value="LD47843P"/>
    <property type="match status" value="1"/>
</dbReference>
<dbReference type="Proteomes" id="UP001152049">
    <property type="component" value="Unassembled WGS sequence"/>
</dbReference>
<comment type="caution">
    <text evidence="3">The sequence shown here is derived from an EMBL/GenBank/DDBJ whole genome shotgun (WGS) entry which is preliminary data.</text>
</comment>
<organism evidence="3 4">
    <name type="scientific">Fusarium torreyae</name>
    <dbReference type="NCBI Taxonomy" id="1237075"/>
    <lineage>
        <taxon>Eukaryota</taxon>
        <taxon>Fungi</taxon>
        <taxon>Dikarya</taxon>
        <taxon>Ascomycota</taxon>
        <taxon>Pezizomycotina</taxon>
        <taxon>Sordariomycetes</taxon>
        <taxon>Hypocreomycetidae</taxon>
        <taxon>Hypocreales</taxon>
        <taxon>Nectriaceae</taxon>
        <taxon>Fusarium</taxon>
    </lineage>
</organism>
<dbReference type="GO" id="GO:0005737">
    <property type="term" value="C:cytoplasm"/>
    <property type="evidence" value="ECO:0007669"/>
    <property type="project" value="TreeGrafter"/>
</dbReference>
<feature type="domain" description="FHA" evidence="2">
    <location>
        <begin position="39"/>
        <end position="99"/>
    </location>
</feature>
<evidence type="ECO:0000256" key="1">
    <source>
        <dbReference type="SAM" id="MobiDB-lite"/>
    </source>
</evidence>
<dbReference type="InterPro" id="IPR000253">
    <property type="entry name" value="FHA_dom"/>
</dbReference>
<accession>A0A9W8S5X8</accession>
<keyword evidence="4" id="KW-1185">Reference proteome</keyword>
<protein>
    <recommendedName>
        <fullName evidence="2">FHA domain-containing protein</fullName>
    </recommendedName>
</protein>
<dbReference type="EMBL" id="JAOQAZ010000006">
    <property type="protein sequence ID" value="KAJ4265453.1"/>
    <property type="molecule type" value="Genomic_DNA"/>
</dbReference>
<sequence length="743" mass="81851">MAVPQYCDEVLITLSSVDPPANFTFPNRRIFLSKEKPSIEIGRTSKRNVSFEADKNNAWFDSAVMSRKHALFTLDAENQRVFVKDTGSLHGTYKNDVRLEKHVHFQVLSGEKLKFGAAIDRGMERYPPCSLLVQTMFGTMSPDDRPKVFRVPDESDAEATSSEDDQVRNSYEILRSRKINPRPLPSSSPSRWPIDLTCDDQYPLSNMRDDVSPVSHHSISKIIQIPDVSAPEFDSFGHFRSHVDSEASREDTSVSPDSNDWGFSEVEEEEEVDMPQSTDMDTESSHGDISEVESADYAPSPVADLYDEPDSVDVDEQDFGEHDEFEDEQGMILGHIDYSGSIDFLDDLAPLNDLVNPVNGGFTQEPPAEKTFMIDGSSGGPFSAPVAAYNQPQIDSFNTPAPKFSHQTDGNNAQSDKINYLLNPDLPRMDPINVMSSMKLPSLSEAVNFKPYVPGQNSAMAAAEIMGRKTGKQDYFLARLENKANASIACPQPRPHSLERNQVRLSDQQHVPNLTVHEPEATTDDVAAEAHTVEQTEAPQVRVEQAADSDLASSGIKFINSPPGELAEATNTEPILDESSAWQFELSKKASDAVENATEAAIESMDAPIEATVEADVDTEKVVEPLEDPVQEPNKDEDNNAEVIEAVLNESLGTPRSVKRKADDISQLTPGEERMGSYSRLIHRRTISRIAKNRALEKLRQEASAAVAPPPHKRLRRVAEVVGYAALGGVAVMSALIATAPTL</sequence>
<evidence type="ECO:0000313" key="4">
    <source>
        <dbReference type="Proteomes" id="UP001152049"/>
    </source>
</evidence>
<feature type="region of interest" description="Disordered" evidence="1">
    <location>
        <begin position="244"/>
        <end position="308"/>
    </location>
</feature>
<gene>
    <name evidence="3" type="ORF">NW762_004741</name>
</gene>
<dbReference type="InterPro" id="IPR051176">
    <property type="entry name" value="Cent_Immune-Sig_Mod"/>
</dbReference>
<evidence type="ECO:0000313" key="3">
    <source>
        <dbReference type="EMBL" id="KAJ4265453.1"/>
    </source>
</evidence>
<proteinExistence type="predicted"/>
<dbReference type="SUPFAM" id="SSF49879">
    <property type="entry name" value="SMAD/FHA domain"/>
    <property type="match status" value="1"/>
</dbReference>
<name>A0A9W8S5X8_9HYPO</name>
<dbReference type="AlphaFoldDB" id="A0A9W8S5X8"/>
<dbReference type="SMART" id="SM00240">
    <property type="entry name" value="FHA"/>
    <property type="match status" value="1"/>
</dbReference>
<evidence type="ECO:0000259" key="2">
    <source>
        <dbReference type="PROSITE" id="PS50006"/>
    </source>
</evidence>
<dbReference type="Pfam" id="PF00498">
    <property type="entry name" value="FHA"/>
    <property type="match status" value="1"/>
</dbReference>
<dbReference type="PROSITE" id="PS50006">
    <property type="entry name" value="FHA_DOMAIN"/>
    <property type="match status" value="1"/>
</dbReference>
<dbReference type="OrthoDB" id="4096268at2759"/>
<reference evidence="3" key="1">
    <citation type="submission" date="2022-09" db="EMBL/GenBank/DDBJ databases">
        <title>Fusarium specimens isolated from Avocado Roots.</title>
        <authorList>
            <person name="Stajich J."/>
            <person name="Roper C."/>
            <person name="Heimlech-Rivalta G."/>
        </authorList>
    </citation>
    <scope>NUCLEOTIDE SEQUENCE</scope>
    <source>
        <strain evidence="3">CF00136</strain>
    </source>
</reference>
<dbReference type="Gene3D" id="2.60.200.20">
    <property type="match status" value="1"/>
</dbReference>
<dbReference type="PANTHER" id="PTHR15715">
    <property type="entry name" value="CENTROSOMAL PROTEIN OF 170 KDA"/>
    <property type="match status" value="1"/>
</dbReference>
<dbReference type="InterPro" id="IPR008984">
    <property type="entry name" value="SMAD_FHA_dom_sf"/>
</dbReference>